<dbReference type="GO" id="GO:0046872">
    <property type="term" value="F:metal ion binding"/>
    <property type="evidence" value="ECO:0007669"/>
    <property type="project" value="UniProtKB-KW"/>
</dbReference>
<dbReference type="EMBL" id="WOGT01000001">
    <property type="protein sequence ID" value="MUN53653.1"/>
    <property type="molecule type" value="Genomic_DNA"/>
</dbReference>
<dbReference type="AlphaFoldDB" id="A0A7K1LEZ1"/>
<dbReference type="PANTHER" id="PTHR12318:SF0">
    <property type="entry name" value="ACYL-COENZYME A DIPHOSPHATASE NUDT19"/>
    <property type="match status" value="1"/>
</dbReference>
<dbReference type="InterPro" id="IPR015797">
    <property type="entry name" value="NUDIX_hydrolase-like_dom_sf"/>
</dbReference>
<evidence type="ECO:0000256" key="6">
    <source>
        <dbReference type="ARBA" id="ARBA00023211"/>
    </source>
</evidence>
<comment type="cofactor">
    <cofactor evidence="2">
        <name>Mg(2+)</name>
        <dbReference type="ChEBI" id="CHEBI:18420"/>
    </cofactor>
</comment>
<dbReference type="PANTHER" id="PTHR12318">
    <property type="entry name" value="TESTOSTERONE-REGULATED PROTEIN RP2"/>
    <property type="match status" value="1"/>
</dbReference>
<accession>A0A7K1LEZ1</accession>
<evidence type="ECO:0000256" key="1">
    <source>
        <dbReference type="ARBA" id="ARBA00001936"/>
    </source>
</evidence>
<evidence type="ECO:0000256" key="3">
    <source>
        <dbReference type="ARBA" id="ARBA00022723"/>
    </source>
</evidence>
<name>A0A7K1LEZ1_9MICC</name>
<protein>
    <submittedName>
        <fullName evidence="7">NUDIX hydrolase</fullName>
    </submittedName>
</protein>
<evidence type="ECO:0000256" key="4">
    <source>
        <dbReference type="ARBA" id="ARBA00022801"/>
    </source>
</evidence>
<dbReference type="SUPFAM" id="SSF55811">
    <property type="entry name" value="Nudix"/>
    <property type="match status" value="1"/>
</dbReference>
<dbReference type="OrthoDB" id="7183442at2"/>
<comment type="caution">
    <text evidence="7">The sequence shown here is derived from an EMBL/GenBank/DDBJ whole genome shotgun (WGS) entry which is preliminary data.</text>
</comment>
<dbReference type="InterPro" id="IPR039121">
    <property type="entry name" value="NUDT19"/>
</dbReference>
<dbReference type="Proteomes" id="UP000462152">
    <property type="component" value="Unassembled WGS sequence"/>
</dbReference>
<evidence type="ECO:0000313" key="7">
    <source>
        <dbReference type="EMBL" id="MUN53653.1"/>
    </source>
</evidence>
<sequence length="295" mass="32504">MTPREATAARAWMAEEDKTACCQMKTAAAVVYIREGAHGLETFLTYRPTPESPMGRICFPGGVVEQDDHEPVGWYGPTPAQWAQKLGHDDVVVARSAVVAAVRESFEEVGVLLSGPNEQDTVEYTEASETMASRESIAGHELGFIAYLKRGGLKLRTDLLKPLGRWQTPDFSHRRFDTHFFASVVPVGQRPKLLSSKGVWGRWVPARDVVADRSSTALGDEIGREDTVGRPLEELMTPGTLCVLESLATCQTTIAFLTKKRQVHVKKPELVEKNGELMLAFTPPRDAVRTRSKGA</sequence>
<organism evidence="7 8">
    <name type="scientific">Rothia koreensis</name>
    <dbReference type="NCBI Taxonomy" id="592378"/>
    <lineage>
        <taxon>Bacteria</taxon>
        <taxon>Bacillati</taxon>
        <taxon>Actinomycetota</taxon>
        <taxon>Actinomycetes</taxon>
        <taxon>Micrococcales</taxon>
        <taxon>Micrococcaceae</taxon>
        <taxon>Rothia</taxon>
    </lineage>
</organism>
<dbReference type="Gene3D" id="3.90.79.10">
    <property type="entry name" value="Nucleoside Triphosphate Pyrophosphohydrolase"/>
    <property type="match status" value="1"/>
</dbReference>
<dbReference type="GO" id="GO:0016818">
    <property type="term" value="F:hydrolase activity, acting on acid anhydrides, in phosphorus-containing anhydrides"/>
    <property type="evidence" value="ECO:0007669"/>
    <property type="project" value="InterPro"/>
</dbReference>
<keyword evidence="5" id="KW-0460">Magnesium</keyword>
<comment type="cofactor">
    <cofactor evidence="1">
        <name>Mn(2+)</name>
        <dbReference type="ChEBI" id="CHEBI:29035"/>
    </cofactor>
</comment>
<proteinExistence type="predicted"/>
<evidence type="ECO:0000313" key="8">
    <source>
        <dbReference type="Proteomes" id="UP000462152"/>
    </source>
</evidence>
<keyword evidence="3" id="KW-0479">Metal-binding</keyword>
<evidence type="ECO:0000256" key="5">
    <source>
        <dbReference type="ARBA" id="ARBA00022842"/>
    </source>
</evidence>
<keyword evidence="8" id="KW-1185">Reference proteome</keyword>
<evidence type="ECO:0000256" key="2">
    <source>
        <dbReference type="ARBA" id="ARBA00001946"/>
    </source>
</evidence>
<reference evidence="7 8" key="1">
    <citation type="submission" date="2019-12" db="EMBL/GenBank/DDBJ databases">
        <authorList>
            <person name="Li J."/>
            <person name="Shi Y."/>
            <person name="Xu G."/>
            <person name="Xiao D."/>
            <person name="Ran X."/>
        </authorList>
    </citation>
    <scope>NUCLEOTIDE SEQUENCE [LARGE SCALE GENOMIC DNA]</scope>
    <source>
        <strain evidence="7 8">JCM 15915</strain>
    </source>
</reference>
<keyword evidence="4 7" id="KW-0378">Hydrolase</keyword>
<keyword evidence="6" id="KW-0464">Manganese</keyword>
<gene>
    <name evidence="7" type="ORF">GMA10_00140</name>
</gene>